<evidence type="ECO:0000313" key="2">
    <source>
        <dbReference type="Proteomes" id="UP001179280"/>
    </source>
</evidence>
<reference evidence="1" key="1">
    <citation type="submission" date="2021-01" db="EMBL/GenBank/DDBJ databases">
        <title>Genomic Encyclopedia of Type Strains, Phase IV (KMG-IV): sequencing the most valuable type-strain genomes for metagenomic binning, comparative biology and taxonomic classification.</title>
        <authorList>
            <person name="Goeker M."/>
        </authorList>
    </citation>
    <scope>NUCLEOTIDE SEQUENCE</scope>
    <source>
        <strain evidence="1">DSM 21943</strain>
    </source>
</reference>
<sequence>MISEKINLDVFINNSEVVAMKDLCSELKSLFAEVEEVAFYPKSSELSNGQVQQEDPGNIFLFFTNAFIFEVVRYSSEKQYTIERLNLKDIKSVINRTSEAEQDLQVSFNSGKMIHLNNKQDANEEWQDEFAQMIKKVRKKLFFPQ</sequence>
<keyword evidence="2" id="KW-1185">Reference proteome</keyword>
<dbReference type="Proteomes" id="UP001179280">
    <property type="component" value="Unassembled WGS sequence"/>
</dbReference>
<dbReference type="Pfam" id="PF13048">
    <property type="entry name" value="DUF3908"/>
    <property type="match status" value="1"/>
</dbReference>
<organism evidence="1 2">
    <name type="scientific">Shouchella xiaoxiensis</name>
    <dbReference type="NCBI Taxonomy" id="766895"/>
    <lineage>
        <taxon>Bacteria</taxon>
        <taxon>Bacillati</taxon>
        <taxon>Bacillota</taxon>
        <taxon>Bacilli</taxon>
        <taxon>Bacillales</taxon>
        <taxon>Bacillaceae</taxon>
        <taxon>Shouchella</taxon>
    </lineage>
</organism>
<name>A0ABS2SXI7_9BACI</name>
<comment type="caution">
    <text evidence="1">The sequence shown here is derived from an EMBL/GenBank/DDBJ whole genome shotgun (WGS) entry which is preliminary data.</text>
</comment>
<gene>
    <name evidence="1" type="ORF">JOC54_002440</name>
</gene>
<proteinExistence type="predicted"/>
<protein>
    <submittedName>
        <fullName evidence="1">Uncharacterized protein</fullName>
    </submittedName>
</protein>
<dbReference type="EMBL" id="JAFBCV010000007">
    <property type="protein sequence ID" value="MBM7839169.1"/>
    <property type="molecule type" value="Genomic_DNA"/>
</dbReference>
<dbReference type="RefSeq" id="WP_035421047.1">
    <property type="nucleotide sequence ID" value="NZ_JAFBCV010000007.1"/>
</dbReference>
<dbReference type="InterPro" id="IPR025020">
    <property type="entry name" value="DUF3908"/>
</dbReference>
<evidence type="ECO:0000313" key="1">
    <source>
        <dbReference type="EMBL" id="MBM7839169.1"/>
    </source>
</evidence>
<accession>A0ABS2SXI7</accession>